<dbReference type="EMBL" id="CP014007">
    <property type="protein sequence ID" value="ANI81146.2"/>
    <property type="molecule type" value="Genomic_DNA"/>
</dbReference>
<dbReference type="SUPFAM" id="SSF54427">
    <property type="entry name" value="NTF2-like"/>
    <property type="match status" value="1"/>
</dbReference>
<evidence type="ECO:0000313" key="4">
    <source>
        <dbReference type="Proteomes" id="UP000078227"/>
    </source>
</evidence>
<dbReference type="Pfam" id="PF12680">
    <property type="entry name" value="SnoaL_2"/>
    <property type="match status" value="1"/>
</dbReference>
<dbReference type="Proteomes" id="UP000078227">
    <property type="component" value="Chromosome"/>
</dbReference>
<accession>A0AA94H5S0</accession>
<organism evidence="3 5">
    <name type="scientific">Kosakonia oryzae</name>
    <dbReference type="NCBI Taxonomy" id="497725"/>
    <lineage>
        <taxon>Bacteria</taxon>
        <taxon>Pseudomonadati</taxon>
        <taxon>Pseudomonadota</taxon>
        <taxon>Gammaproteobacteria</taxon>
        <taxon>Enterobacterales</taxon>
        <taxon>Enterobacteriaceae</taxon>
        <taxon>Kosakonia</taxon>
    </lineage>
</organism>
<reference evidence="3 5" key="1">
    <citation type="submission" date="2016-10" db="EMBL/GenBank/DDBJ databases">
        <authorList>
            <person name="Varghese N."/>
            <person name="Submissions S."/>
        </authorList>
    </citation>
    <scope>NUCLEOTIDE SEQUENCE [LARGE SCALE GENOMIC DNA]</scope>
    <source>
        <strain evidence="3 5">CGMCC 1.7012</strain>
    </source>
</reference>
<dbReference type="RefSeq" id="WP_082934064.1">
    <property type="nucleotide sequence ID" value="NZ_CP014007.2"/>
</dbReference>
<dbReference type="Proteomes" id="UP000182314">
    <property type="component" value="Unassembled WGS sequence"/>
</dbReference>
<evidence type="ECO:0000313" key="5">
    <source>
        <dbReference type="Proteomes" id="UP000182314"/>
    </source>
</evidence>
<dbReference type="InterPro" id="IPR037401">
    <property type="entry name" value="SnoaL-like"/>
</dbReference>
<evidence type="ECO:0000313" key="3">
    <source>
        <dbReference type="EMBL" id="SFC91254.1"/>
    </source>
</evidence>
<dbReference type="EMBL" id="FOKO01000004">
    <property type="protein sequence ID" value="SFC91254.1"/>
    <property type="molecule type" value="Genomic_DNA"/>
</dbReference>
<sequence length="129" mass="14457">MTETHRVAQALREIICNPAHDDATICAFFSPKYQQYVDGKRLDFAGFVSHMAALKQLTERIELTILAIAGEDGNVLTHHRVRVRKKVGDFAEIEVFAHFTLQDGLIIRCEELTRLMSGAAEDRSLGSVN</sequence>
<dbReference type="Gene3D" id="3.10.450.50">
    <property type="match status" value="1"/>
</dbReference>
<dbReference type="AlphaFoldDB" id="A0AA94H5S0"/>
<proteinExistence type="predicted"/>
<dbReference type="InterPro" id="IPR032710">
    <property type="entry name" value="NTF2-like_dom_sf"/>
</dbReference>
<feature type="domain" description="SnoaL-like" evidence="1">
    <location>
        <begin position="19"/>
        <end position="108"/>
    </location>
</feature>
<protein>
    <submittedName>
        <fullName evidence="2">Nuclear transport factor 2 family protein</fullName>
    </submittedName>
    <submittedName>
        <fullName evidence="3">SnoaL-like domain-containing protein</fullName>
    </submittedName>
</protein>
<evidence type="ECO:0000313" key="2">
    <source>
        <dbReference type="EMBL" id="ANI81146.2"/>
    </source>
</evidence>
<evidence type="ECO:0000259" key="1">
    <source>
        <dbReference type="Pfam" id="PF12680"/>
    </source>
</evidence>
<reference evidence="2 4" key="2">
    <citation type="submission" date="2021-03" db="EMBL/GenBank/DDBJ databases">
        <authorList>
            <person name="Li Y."/>
            <person name="Li S."/>
            <person name="Chen M."/>
            <person name="Peng G."/>
            <person name="Tan Z."/>
            <person name="An Q."/>
        </authorList>
    </citation>
    <scope>NUCLEOTIDE SEQUENCE [LARGE SCALE GENOMIC DNA]</scope>
    <source>
        <strain evidence="2 4">Ola 51</strain>
    </source>
</reference>
<name>A0AA94H5S0_9ENTR</name>
<keyword evidence="4" id="KW-1185">Reference proteome</keyword>
<gene>
    <name evidence="2" type="ORF">AWR26_02915</name>
    <name evidence="3" type="ORF">SAMN05216286_3734</name>
</gene>